<evidence type="ECO:0000256" key="2">
    <source>
        <dbReference type="ARBA" id="ARBA00022475"/>
    </source>
</evidence>
<dbReference type="InterPro" id="IPR038731">
    <property type="entry name" value="RgtA/B/C-like"/>
</dbReference>
<feature type="domain" description="Glycosyltransferase RgtA/B/C/D-like" evidence="9">
    <location>
        <begin position="86"/>
        <end position="239"/>
    </location>
</feature>
<evidence type="ECO:0000256" key="3">
    <source>
        <dbReference type="ARBA" id="ARBA00022676"/>
    </source>
</evidence>
<feature type="transmembrane region" description="Helical" evidence="8">
    <location>
        <begin position="105"/>
        <end position="124"/>
    </location>
</feature>
<feature type="transmembrane region" description="Helical" evidence="8">
    <location>
        <begin position="290"/>
        <end position="306"/>
    </location>
</feature>
<comment type="caution">
    <text evidence="10">The sequence shown here is derived from an EMBL/GenBank/DDBJ whole genome shotgun (WGS) entry which is preliminary data.</text>
</comment>
<evidence type="ECO:0000256" key="6">
    <source>
        <dbReference type="ARBA" id="ARBA00022989"/>
    </source>
</evidence>
<dbReference type="OrthoDB" id="1121601at2"/>
<comment type="subcellular location">
    <subcellularLocation>
        <location evidence="1">Cell membrane</location>
        <topology evidence="1">Multi-pass membrane protein</topology>
    </subcellularLocation>
</comment>
<keyword evidence="5 8" id="KW-0812">Transmembrane</keyword>
<feature type="transmembrane region" description="Helical" evidence="8">
    <location>
        <begin position="7"/>
        <end position="24"/>
    </location>
</feature>
<evidence type="ECO:0000259" key="9">
    <source>
        <dbReference type="Pfam" id="PF13231"/>
    </source>
</evidence>
<evidence type="ECO:0000256" key="8">
    <source>
        <dbReference type="SAM" id="Phobius"/>
    </source>
</evidence>
<feature type="transmembrane region" description="Helical" evidence="8">
    <location>
        <begin position="136"/>
        <end position="152"/>
    </location>
</feature>
<dbReference type="GO" id="GO:0016763">
    <property type="term" value="F:pentosyltransferase activity"/>
    <property type="evidence" value="ECO:0007669"/>
    <property type="project" value="TreeGrafter"/>
</dbReference>
<proteinExistence type="predicted"/>
<dbReference type="Proteomes" id="UP000316008">
    <property type="component" value="Unassembled WGS sequence"/>
</dbReference>
<feature type="transmembrane region" description="Helical" evidence="8">
    <location>
        <begin position="345"/>
        <end position="366"/>
    </location>
</feature>
<evidence type="ECO:0000256" key="5">
    <source>
        <dbReference type="ARBA" id="ARBA00022692"/>
    </source>
</evidence>
<organism evidence="10 11">
    <name type="scientific">Fluviicola chungangensis</name>
    <dbReference type="NCBI Taxonomy" id="2597671"/>
    <lineage>
        <taxon>Bacteria</taxon>
        <taxon>Pseudomonadati</taxon>
        <taxon>Bacteroidota</taxon>
        <taxon>Flavobacteriia</taxon>
        <taxon>Flavobacteriales</taxon>
        <taxon>Crocinitomicaceae</taxon>
        <taxon>Fluviicola</taxon>
    </lineage>
</organism>
<evidence type="ECO:0000256" key="7">
    <source>
        <dbReference type="ARBA" id="ARBA00023136"/>
    </source>
</evidence>
<evidence type="ECO:0000256" key="1">
    <source>
        <dbReference type="ARBA" id="ARBA00004651"/>
    </source>
</evidence>
<name>A0A556MJD4_9FLAO</name>
<dbReference type="InterPro" id="IPR050297">
    <property type="entry name" value="LipidA_mod_glycosyltrf_83"/>
</dbReference>
<evidence type="ECO:0000313" key="10">
    <source>
        <dbReference type="EMBL" id="TSJ39979.1"/>
    </source>
</evidence>
<protein>
    <submittedName>
        <fullName evidence="10">Glycosyltransferase family 39 protein</fullName>
    </submittedName>
</protein>
<feature type="transmembrane region" description="Helical" evidence="8">
    <location>
        <begin position="372"/>
        <end position="390"/>
    </location>
</feature>
<dbReference type="PANTHER" id="PTHR33908">
    <property type="entry name" value="MANNOSYLTRANSFERASE YKCB-RELATED"/>
    <property type="match status" value="1"/>
</dbReference>
<feature type="transmembrane region" description="Helical" evidence="8">
    <location>
        <begin position="224"/>
        <end position="244"/>
    </location>
</feature>
<evidence type="ECO:0000313" key="11">
    <source>
        <dbReference type="Proteomes" id="UP000316008"/>
    </source>
</evidence>
<dbReference type="PANTHER" id="PTHR33908:SF11">
    <property type="entry name" value="MEMBRANE PROTEIN"/>
    <property type="match status" value="1"/>
</dbReference>
<dbReference type="AlphaFoldDB" id="A0A556MJD4"/>
<accession>A0A556MJD4</accession>
<feature type="transmembrane region" description="Helical" evidence="8">
    <location>
        <begin position="312"/>
        <end position="333"/>
    </location>
</feature>
<dbReference type="RefSeq" id="WP_144334395.1">
    <property type="nucleotide sequence ID" value="NZ_VLPL01000010.1"/>
</dbReference>
<keyword evidence="3" id="KW-0328">Glycosyltransferase</keyword>
<feature type="transmembrane region" description="Helical" evidence="8">
    <location>
        <begin position="189"/>
        <end position="212"/>
    </location>
</feature>
<dbReference type="GO" id="GO:0005886">
    <property type="term" value="C:plasma membrane"/>
    <property type="evidence" value="ECO:0007669"/>
    <property type="project" value="UniProtKB-SubCell"/>
</dbReference>
<dbReference type="Pfam" id="PF13231">
    <property type="entry name" value="PMT_2"/>
    <property type="match status" value="1"/>
</dbReference>
<keyword evidence="11" id="KW-1185">Reference proteome</keyword>
<dbReference type="GO" id="GO:0009103">
    <property type="term" value="P:lipopolysaccharide biosynthetic process"/>
    <property type="evidence" value="ECO:0007669"/>
    <property type="project" value="UniProtKB-ARBA"/>
</dbReference>
<keyword evidence="6 8" id="KW-1133">Transmembrane helix</keyword>
<keyword evidence="7 8" id="KW-0472">Membrane</keyword>
<keyword evidence="2" id="KW-1003">Cell membrane</keyword>
<gene>
    <name evidence="10" type="ORF">FO442_16875</name>
</gene>
<dbReference type="EMBL" id="VLPL01000010">
    <property type="protein sequence ID" value="TSJ39979.1"/>
    <property type="molecule type" value="Genomic_DNA"/>
</dbReference>
<evidence type="ECO:0000256" key="4">
    <source>
        <dbReference type="ARBA" id="ARBA00022679"/>
    </source>
</evidence>
<reference evidence="10 11" key="1">
    <citation type="submission" date="2019-07" db="EMBL/GenBank/DDBJ databases">
        <authorList>
            <person name="Huq M.A."/>
        </authorList>
    </citation>
    <scope>NUCLEOTIDE SEQUENCE [LARGE SCALE GENOMIC DNA]</scope>
    <source>
        <strain evidence="10 11">MAH-3</strain>
    </source>
</reference>
<sequence length="673" mass="78283">MKNRKITNGIAFLLITLVTVILQFKHLNEIPAYTHTWAQNDRLALANGFVRNELNFFKPQNYILNHQFPKNWSDPSYSTITAVEFPIHDYVPAVFMKAFGTNEPWVFHTYILIYSIVGFFFLYLLSKKICGSEVKAALVVVFAITSPIYTFYQGGFLPTIPSIANTIIALYCYALYFEGGKTKWFRWALFFFTFAALARFTFVIPFLSVLGFELIRIFQKKARFWPNVLAVGVSFLVIFAAQYYNSTLRDTYGSDFLSQLLPADNWAEMKSILEHMWEVMVLGYLSMKHYFLLFLLIVLVFIALLIKERNSYQVFSSWWIIFLFWIIGVCLFWGAMTKQFYAHDYYFLDTFYLPIVFFVALCLSVLPKPQWYFGETVMALFVIYFGMLTFRETSDFQQQRRFFMAGDHFTGTVMNFEGSDEFLSKSGVAREDTILVIHAYGPNIPFVQMNRIGLAVVGHNPDDIERGLNWKWDYVVFQKPYFMEDVYAIYPQILEKVEPIATNENLILCKRKTDTIPQSLMEFMGVKAPYKKIRFNFESSKKSPGLAFEKDSRDSKNQIGVVVENEVYGFAQDFTKEVGPDTKGRVLKINGKFLRKNERPIGIIVAYSTGNTLAFYQTIDLTSVSQANEWTEKEFILFLPKRSSVNEKLSFYIHNASKNVVLLDDFEFTFYRN</sequence>
<keyword evidence="4 10" id="KW-0808">Transferase</keyword>